<evidence type="ECO:0000313" key="2">
    <source>
        <dbReference type="Proteomes" id="UP000823388"/>
    </source>
</evidence>
<organism evidence="1 2">
    <name type="scientific">Panicum virgatum</name>
    <name type="common">Blackwell switchgrass</name>
    <dbReference type="NCBI Taxonomy" id="38727"/>
    <lineage>
        <taxon>Eukaryota</taxon>
        <taxon>Viridiplantae</taxon>
        <taxon>Streptophyta</taxon>
        <taxon>Embryophyta</taxon>
        <taxon>Tracheophyta</taxon>
        <taxon>Spermatophyta</taxon>
        <taxon>Magnoliopsida</taxon>
        <taxon>Liliopsida</taxon>
        <taxon>Poales</taxon>
        <taxon>Poaceae</taxon>
        <taxon>PACMAD clade</taxon>
        <taxon>Panicoideae</taxon>
        <taxon>Panicodae</taxon>
        <taxon>Paniceae</taxon>
        <taxon>Panicinae</taxon>
        <taxon>Panicum</taxon>
        <taxon>Panicum sect. Hiantes</taxon>
    </lineage>
</organism>
<evidence type="ECO:0000313" key="1">
    <source>
        <dbReference type="EMBL" id="KAG2642651.1"/>
    </source>
</evidence>
<comment type="caution">
    <text evidence="1">The sequence shown here is derived from an EMBL/GenBank/DDBJ whole genome shotgun (WGS) entry which is preliminary data.</text>
</comment>
<keyword evidence="2" id="KW-1185">Reference proteome</keyword>
<protein>
    <submittedName>
        <fullName evidence="1">Uncharacterized protein</fullName>
    </submittedName>
</protein>
<name>A0A8T0W063_PANVG</name>
<dbReference type="EMBL" id="CM029039">
    <property type="protein sequence ID" value="KAG2642651.1"/>
    <property type="molecule type" value="Genomic_DNA"/>
</dbReference>
<dbReference type="AlphaFoldDB" id="A0A8T0W063"/>
<proteinExistence type="predicted"/>
<dbReference type="Proteomes" id="UP000823388">
    <property type="component" value="Chromosome 2K"/>
</dbReference>
<reference evidence="1" key="1">
    <citation type="submission" date="2020-05" db="EMBL/GenBank/DDBJ databases">
        <title>WGS assembly of Panicum virgatum.</title>
        <authorList>
            <person name="Lovell J.T."/>
            <person name="Jenkins J."/>
            <person name="Shu S."/>
            <person name="Juenger T.E."/>
            <person name="Schmutz J."/>
        </authorList>
    </citation>
    <scope>NUCLEOTIDE SEQUENCE</scope>
    <source>
        <strain evidence="1">AP13</strain>
    </source>
</reference>
<gene>
    <name evidence="1" type="ORF">PVAP13_2KG188600</name>
</gene>
<sequence>MVFFLDEILRSSQLIAEPAMAPGGVAPRKNTMVLSCVLALMVLLLMATQAVAEAAAAGDDGGKARRLLLLGCRYSACNCRTCSIYGWACCVSCC</sequence>
<accession>A0A8T0W063</accession>